<evidence type="ECO:0000313" key="2">
    <source>
        <dbReference type="Proteomes" id="UP000241769"/>
    </source>
</evidence>
<reference evidence="1 2" key="1">
    <citation type="journal article" date="2018" name="Genome Biol. Evol.">
        <title>Multiple Roots of Fruiting Body Formation in Amoebozoa.</title>
        <authorList>
            <person name="Hillmann F."/>
            <person name="Forbes G."/>
            <person name="Novohradska S."/>
            <person name="Ferling I."/>
            <person name="Riege K."/>
            <person name="Groth M."/>
            <person name="Westermann M."/>
            <person name="Marz M."/>
            <person name="Spaller T."/>
            <person name="Winckler T."/>
            <person name="Schaap P."/>
            <person name="Glockner G."/>
        </authorList>
    </citation>
    <scope>NUCLEOTIDE SEQUENCE [LARGE SCALE GENOMIC DNA]</scope>
    <source>
        <strain evidence="1 2">Jena</strain>
    </source>
</reference>
<name>A0A2P6NDE9_9EUKA</name>
<protein>
    <submittedName>
        <fullName evidence="1">Uncharacterized protein</fullName>
    </submittedName>
</protein>
<dbReference type="InParanoid" id="A0A2P6NDE9"/>
<organism evidence="1 2">
    <name type="scientific">Planoprotostelium fungivorum</name>
    <dbReference type="NCBI Taxonomy" id="1890364"/>
    <lineage>
        <taxon>Eukaryota</taxon>
        <taxon>Amoebozoa</taxon>
        <taxon>Evosea</taxon>
        <taxon>Variosea</taxon>
        <taxon>Cavosteliida</taxon>
        <taxon>Cavosteliaceae</taxon>
        <taxon>Planoprotostelium</taxon>
    </lineage>
</organism>
<keyword evidence="2" id="KW-1185">Reference proteome</keyword>
<dbReference type="Proteomes" id="UP000241769">
    <property type="component" value="Unassembled WGS sequence"/>
</dbReference>
<dbReference type="EMBL" id="MDYQ01000113">
    <property type="protein sequence ID" value="PRP81955.1"/>
    <property type="molecule type" value="Genomic_DNA"/>
</dbReference>
<sequence length="467" mass="53968">MKRQRIDVPPLPIEEAALNVVLTSEKATVIAVFSKTDWPFTSEPSIPVVNDAARDIMQPLLETEKKSPVCLSFWNSVSRVGRGENITREDLRLPHSYLRIKYRRVEDDNDISVIITAKRVRDIHDLVSPLQSMEENFVGPRDLQSLIAAVEQDVIQNILGLKDVILGVMQIDQQDRIHLLGSNLNSCQLFQLNSPQQLKGKIVNREESLPFSDLINKHIDPHAEVSKFQHRIPSFPGTFYFCVRRVLPDTYLVLSMRDLHSDSRVPLIMNPSPSKRIWTRAKWDTFVENCIRHIKKNPHYGSTTRQTLPKNIYCYAYTGPSFLPSGNSDGYLWKSSRGAMCSGSLKRTYFYTEDMEGKKLRRRVMWLEDVRGVQMVEYRHFEHHGNMDSVHLLGPSMMDWPSLFDIPLQDKSPIDVITREKRGEGNRSGMPSYVNNIMMSWELQFGQFGLQEEDEYMRLKYLGCPRH</sequence>
<proteinExistence type="predicted"/>
<gene>
    <name evidence="1" type="ORF">PROFUN_10527</name>
</gene>
<accession>A0A2P6NDE9</accession>
<comment type="caution">
    <text evidence="1">The sequence shown here is derived from an EMBL/GenBank/DDBJ whole genome shotgun (WGS) entry which is preliminary data.</text>
</comment>
<evidence type="ECO:0000313" key="1">
    <source>
        <dbReference type="EMBL" id="PRP81955.1"/>
    </source>
</evidence>
<dbReference type="AlphaFoldDB" id="A0A2P6NDE9"/>